<evidence type="ECO:0000313" key="2">
    <source>
        <dbReference type="Proteomes" id="UP000053820"/>
    </source>
</evidence>
<organism evidence="1 2">
    <name type="scientific">Hydnomerulius pinastri MD-312</name>
    <dbReference type="NCBI Taxonomy" id="994086"/>
    <lineage>
        <taxon>Eukaryota</taxon>
        <taxon>Fungi</taxon>
        <taxon>Dikarya</taxon>
        <taxon>Basidiomycota</taxon>
        <taxon>Agaricomycotina</taxon>
        <taxon>Agaricomycetes</taxon>
        <taxon>Agaricomycetidae</taxon>
        <taxon>Boletales</taxon>
        <taxon>Boletales incertae sedis</taxon>
        <taxon>Leucogyrophana</taxon>
    </lineage>
</organism>
<evidence type="ECO:0000313" key="1">
    <source>
        <dbReference type="EMBL" id="KIJ61851.1"/>
    </source>
</evidence>
<name>A0A0C9WC78_9AGAM</name>
<keyword evidence="2" id="KW-1185">Reference proteome</keyword>
<dbReference type="HOGENOM" id="CLU_1061948_0_0_1"/>
<accession>A0A0C9WC78</accession>
<gene>
    <name evidence="1" type="ORF">HYDPIDRAFT_42348</name>
</gene>
<dbReference type="Proteomes" id="UP000053820">
    <property type="component" value="Unassembled WGS sequence"/>
</dbReference>
<reference evidence="1 2" key="1">
    <citation type="submission" date="2014-04" db="EMBL/GenBank/DDBJ databases">
        <title>Evolutionary Origins and Diversification of the Mycorrhizal Mutualists.</title>
        <authorList>
            <consortium name="DOE Joint Genome Institute"/>
            <consortium name="Mycorrhizal Genomics Consortium"/>
            <person name="Kohler A."/>
            <person name="Kuo A."/>
            <person name="Nagy L.G."/>
            <person name="Floudas D."/>
            <person name="Copeland A."/>
            <person name="Barry K.W."/>
            <person name="Cichocki N."/>
            <person name="Veneault-Fourrey C."/>
            <person name="LaButti K."/>
            <person name="Lindquist E.A."/>
            <person name="Lipzen A."/>
            <person name="Lundell T."/>
            <person name="Morin E."/>
            <person name="Murat C."/>
            <person name="Riley R."/>
            <person name="Ohm R."/>
            <person name="Sun H."/>
            <person name="Tunlid A."/>
            <person name="Henrissat B."/>
            <person name="Grigoriev I.V."/>
            <person name="Hibbett D.S."/>
            <person name="Martin F."/>
        </authorList>
    </citation>
    <scope>NUCLEOTIDE SEQUENCE [LARGE SCALE GENOMIC DNA]</scope>
    <source>
        <strain evidence="1 2">MD-312</strain>
    </source>
</reference>
<proteinExistence type="predicted"/>
<evidence type="ECO:0008006" key="3">
    <source>
        <dbReference type="Google" id="ProtNLM"/>
    </source>
</evidence>
<dbReference type="EMBL" id="KN839859">
    <property type="protein sequence ID" value="KIJ61851.1"/>
    <property type="molecule type" value="Genomic_DNA"/>
</dbReference>
<sequence>MSTPSLTRLTLDGRNFIRSCIHNSNWFVHAQKLSHIVITPSGAVSQFDMVTVHSLLELLSTLPKLAKLEVSDMPFLDCEQDDVIHLNPEGLSADLTLTGLRGDAVSRFLAFSQGDAEFIRITRCSLTSTSSISCAVLDLVEIDVEDDLTIPLSDFDAVELNVCDCAGFDDTVLAVLADGGPDNNDFTDQVLRSLYLTGCRNFSLRALGHMIHTRAVAAAAGRLLDPISTLHVHNGPPLTEAMRSWFQESMESFSWTVAQDSC</sequence>
<protein>
    <recommendedName>
        <fullName evidence="3">F-box domain-containing protein</fullName>
    </recommendedName>
</protein>
<dbReference type="AlphaFoldDB" id="A0A0C9WC78"/>